<evidence type="ECO:0000256" key="1">
    <source>
        <dbReference type="ARBA" id="ARBA00000903"/>
    </source>
</evidence>
<evidence type="ECO:0000313" key="9">
    <source>
        <dbReference type="EMBL" id="QUF06222.1"/>
    </source>
</evidence>
<evidence type="ECO:0000313" key="10">
    <source>
        <dbReference type="Proteomes" id="UP000677152"/>
    </source>
</evidence>
<keyword evidence="6" id="KW-0489">Methyltransferase</keyword>
<dbReference type="PROSITE" id="PS51585">
    <property type="entry name" value="SAM_MT_TPMT"/>
    <property type="match status" value="1"/>
</dbReference>
<organism evidence="9 10">
    <name type="scientific">Actinosynnema pretiosum subsp. pretiosum</name>
    <dbReference type="NCBI Taxonomy" id="103721"/>
    <lineage>
        <taxon>Bacteria</taxon>
        <taxon>Bacillati</taxon>
        <taxon>Actinomycetota</taxon>
        <taxon>Actinomycetes</taxon>
        <taxon>Pseudonocardiales</taxon>
        <taxon>Pseudonocardiaceae</taxon>
        <taxon>Actinosynnema</taxon>
    </lineage>
</organism>
<keyword evidence="8" id="KW-0949">S-adenosyl-L-methionine</keyword>
<dbReference type="GO" id="GO:0032259">
    <property type="term" value="P:methylation"/>
    <property type="evidence" value="ECO:0007669"/>
    <property type="project" value="UniProtKB-KW"/>
</dbReference>
<dbReference type="EC" id="2.1.1.67" evidence="4"/>
<sequence length="214" mass="24334">MEEEFWVDSWAEGGSRTSFHLRRVHPHAELLAERVPLEGRVVLVPLCGKSVDLLFFAERAERVVGVELVGRAVEEFFAENGLSPTEVDEGVFTAGNVTIRNQSLFDLGRGDLGRVDVVYDRAALIAFPEAMRGRYVAKILELAAPGTRYFLNTLEYRPALDSPPFSVGPEEVVGYYGEWFEIEHWVDEVQPGHRMVEKFGLEELREHGFLLRRR</sequence>
<comment type="subcellular location">
    <subcellularLocation>
        <location evidence="2">Cytoplasm</location>
    </subcellularLocation>
</comment>
<dbReference type="EMBL" id="CP073249">
    <property type="protein sequence ID" value="QUF06222.1"/>
    <property type="molecule type" value="Genomic_DNA"/>
</dbReference>
<dbReference type="InterPro" id="IPR008854">
    <property type="entry name" value="TPMT"/>
</dbReference>
<proteinExistence type="inferred from homology"/>
<dbReference type="GO" id="GO:0005737">
    <property type="term" value="C:cytoplasm"/>
    <property type="evidence" value="ECO:0007669"/>
    <property type="project" value="UniProtKB-SubCell"/>
</dbReference>
<dbReference type="SUPFAM" id="SSF53335">
    <property type="entry name" value="S-adenosyl-L-methionine-dependent methyltransferases"/>
    <property type="match status" value="1"/>
</dbReference>
<keyword evidence="5" id="KW-0963">Cytoplasm</keyword>
<reference evidence="9" key="1">
    <citation type="submission" date="2021-04" db="EMBL/GenBank/DDBJ databases">
        <title>Genomic sequence of Actinosynnema pretiosum subsp. pretiosum ATCC 31280 (C-14919).</title>
        <authorList>
            <person name="Bai L."/>
            <person name="Wang X."/>
            <person name="Xiao Y."/>
        </authorList>
    </citation>
    <scope>NUCLEOTIDE SEQUENCE</scope>
    <source>
        <strain evidence="9">ATCC 31280</strain>
    </source>
</reference>
<evidence type="ECO:0000256" key="8">
    <source>
        <dbReference type="ARBA" id="ARBA00022691"/>
    </source>
</evidence>
<dbReference type="InterPro" id="IPR025835">
    <property type="entry name" value="Thiopurine_S-MeTrfase"/>
</dbReference>
<dbReference type="PANTHER" id="PTHR10259">
    <property type="entry name" value="THIOPURINE S-METHYLTRANSFERASE"/>
    <property type="match status" value="1"/>
</dbReference>
<dbReference type="Proteomes" id="UP000677152">
    <property type="component" value="Chromosome"/>
</dbReference>
<evidence type="ECO:0000256" key="6">
    <source>
        <dbReference type="ARBA" id="ARBA00022603"/>
    </source>
</evidence>
<dbReference type="InterPro" id="IPR029063">
    <property type="entry name" value="SAM-dependent_MTases_sf"/>
</dbReference>
<evidence type="ECO:0000256" key="7">
    <source>
        <dbReference type="ARBA" id="ARBA00022679"/>
    </source>
</evidence>
<evidence type="ECO:0000256" key="4">
    <source>
        <dbReference type="ARBA" id="ARBA00011905"/>
    </source>
</evidence>
<protein>
    <recommendedName>
        <fullName evidence="4">thiopurine S-methyltransferase</fullName>
        <ecNumber evidence="4">2.1.1.67</ecNumber>
    </recommendedName>
</protein>
<evidence type="ECO:0000256" key="5">
    <source>
        <dbReference type="ARBA" id="ARBA00022490"/>
    </source>
</evidence>
<dbReference type="AlphaFoldDB" id="A0AA45LAI5"/>
<evidence type="ECO:0000256" key="2">
    <source>
        <dbReference type="ARBA" id="ARBA00004496"/>
    </source>
</evidence>
<accession>A0AA45LAI5</accession>
<name>A0AA45LAI5_9PSEU</name>
<gene>
    <name evidence="9" type="ORF">KCV87_09285</name>
</gene>
<dbReference type="HAMAP" id="MF_00812">
    <property type="entry name" value="Thiopur_methtran"/>
    <property type="match status" value="1"/>
</dbReference>
<evidence type="ECO:0000256" key="3">
    <source>
        <dbReference type="ARBA" id="ARBA00008145"/>
    </source>
</evidence>
<dbReference type="Gene3D" id="3.40.50.150">
    <property type="entry name" value="Vaccinia Virus protein VP39"/>
    <property type="match status" value="1"/>
</dbReference>
<dbReference type="PANTHER" id="PTHR10259:SF11">
    <property type="entry name" value="THIOPURINE S-METHYLTRANSFERASE"/>
    <property type="match status" value="1"/>
</dbReference>
<dbReference type="GO" id="GO:0008119">
    <property type="term" value="F:thiopurine S-methyltransferase activity"/>
    <property type="evidence" value="ECO:0007669"/>
    <property type="project" value="UniProtKB-EC"/>
</dbReference>
<dbReference type="Pfam" id="PF05724">
    <property type="entry name" value="TPMT"/>
    <property type="match status" value="1"/>
</dbReference>
<keyword evidence="7" id="KW-0808">Transferase</keyword>
<comment type="catalytic activity">
    <reaction evidence="1">
        <text>S-adenosyl-L-methionine + a thiopurine = S-adenosyl-L-homocysteine + a thiopurine S-methylether.</text>
        <dbReference type="EC" id="2.1.1.67"/>
    </reaction>
</comment>
<comment type="similarity">
    <text evidence="3">Belongs to the class I-like SAM-binding methyltransferase superfamily. TPMT family.</text>
</comment>